<name>A0ABT6KJU5_9MICO</name>
<evidence type="ECO:0000259" key="5">
    <source>
        <dbReference type="Pfam" id="PF14257"/>
    </source>
</evidence>
<keyword evidence="4" id="KW-0732">Signal</keyword>
<feature type="compositionally biased region" description="Low complexity" evidence="2">
    <location>
        <begin position="24"/>
        <end position="34"/>
    </location>
</feature>
<evidence type="ECO:0000256" key="1">
    <source>
        <dbReference type="SAM" id="Coils"/>
    </source>
</evidence>
<keyword evidence="1" id="KW-0175">Coiled coil</keyword>
<dbReference type="Proteomes" id="UP001160142">
    <property type="component" value="Unassembled WGS sequence"/>
</dbReference>
<dbReference type="Pfam" id="PF14257">
    <property type="entry name" value="DUF4349"/>
    <property type="match status" value="1"/>
</dbReference>
<dbReference type="EMBL" id="JARXVQ010000001">
    <property type="protein sequence ID" value="MDH6180215.1"/>
    <property type="molecule type" value="Genomic_DNA"/>
</dbReference>
<feature type="signal peptide" evidence="4">
    <location>
        <begin position="1"/>
        <end position="25"/>
    </location>
</feature>
<feature type="region of interest" description="Disordered" evidence="2">
    <location>
        <begin position="24"/>
        <end position="57"/>
    </location>
</feature>
<feature type="coiled-coil region" evidence="1">
    <location>
        <begin position="147"/>
        <end position="197"/>
    </location>
</feature>
<evidence type="ECO:0000313" key="7">
    <source>
        <dbReference type="Proteomes" id="UP001160142"/>
    </source>
</evidence>
<organism evidence="6 7">
    <name type="scientific">Antiquaquibacter oligotrophicus</name>
    <dbReference type="NCBI Taxonomy" id="2880260"/>
    <lineage>
        <taxon>Bacteria</taxon>
        <taxon>Bacillati</taxon>
        <taxon>Actinomycetota</taxon>
        <taxon>Actinomycetes</taxon>
        <taxon>Micrococcales</taxon>
        <taxon>Microbacteriaceae</taxon>
        <taxon>Antiquaquibacter</taxon>
    </lineage>
</organism>
<feature type="transmembrane region" description="Helical" evidence="3">
    <location>
        <begin position="238"/>
        <end position="271"/>
    </location>
</feature>
<evidence type="ECO:0000313" key="6">
    <source>
        <dbReference type="EMBL" id="MDH6180215.1"/>
    </source>
</evidence>
<dbReference type="InterPro" id="IPR025645">
    <property type="entry name" value="DUF4349"/>
</dbReference>
<feature type="chain" id="PRO_5047020223" evidence="4">
    <location>
        <begin position="26"/>
        <end position="297"/>
    </location>
</feature>
<sequence length="297" mass="31610">MRRILLIPTALVLGAIALTGCSAGGADSASAPAPEVEYQSSEGGSVAVDEMSTDPTQSERQVIVTGWMTVTVEQPLEAASEAIRIAESVGGRVDGRNEYAPADGNRGSATLTLRLPAEGLTETLDRFKELGEVQEISLDSSDVTMATQDLDARISALSASIERLEALLATATDTENLIALETAISDRQAQLESMQAERRYYADQVALSTVTLNLVSTEDAPVERPITFIDGLVAGWNAFVGFFAGLLVVLGVLLPWIILAAIITAAILFFLRWRRSRRVAQAPEEPAAASLPPTHTS</sequence>
<proteinExistence type="predicted"/>
<accession>A0ABT6KJU5</accession>
<reference evidence="6 7" key="1">
    <citation type="submission" date="2023-04" db="EMBL/GenBank/DDBJ databases">
        <title>Genome Encyclopedia of Bacteria and Archaea VI: Functional Genomics of Type Strains.</title>
        <authorList>
            <person name="Whitman W."/>
        </authorList>
    </citation>
    <scope>NUCLEOTIDE SEQUENCE [LARGE SCALE GENOMIC DNA]</scope>
    <source>
        <strain evidence="6 7">SG_E_30_P1</strain>
    </source>
</reference>
<evidence type="ECO:0000256" key="3">
    <source>
        <dbReference type="SAM" id="Phobius"/>
    </source>
</evidence>
<protein>
    <submittedName>
        <fullName evidence="6">Uncharacterized small protein (DUF1192 family)</fullName>
    </submittedName>
</protein>
<keyword evidence="7" id="KW-1185">Reference proteome</keyword>
<evidence type="ECO:0000256" key="4">
    <source>
        <dbReference type="SAM" id="SignalP"/>
    </source>
</evidence>
<keyword evidence="3" id="KW-0472">Membrane</keyword>
<gene>
    <name evidence="6" type="ORF">M2152_000397</name>
</gene>
<evidence type="ECO:0000256" key="2">
    <source>
        <dbReference type="SAM" id="MobiDB-lite"/>
    </source>
</evidence>
<feature type="domain" description="DUF4349" evidence="5">
    <location>
        <begin position="60"/>
        <end position="267"/>
    </location>
</feature>
<keyword evidence="3" id="KW-1133">Transmembrane helix</keyword>
<dbReference type="PROSITE" id="PS51257">
    <property type="entry name" value="PROKAR_LIPOPROTEIN"/>
    <property type="match status" value="1"/>
</dbReference>
<dbReference type="RefSeq" id="WP_322132578.1">
    <property type="nucleotide sequence ID" value="NZ_CP085036.1"/>
</dbReference>
<keyword evidence="3" id="KW-0812">Transmembrane</keyword>
<comment type="caution">
    <text evidence="6">The sequence shown here is derived from an EMBL/GenBank/DDBJ whole genome shotgun (WGS) entry which is preliminary data.</text>
</comment>